<organism evidence="7 8">
    <name type="scientific">Bacillus cereus</name>
    <dbReference type="NCBI Taxonomy" id="1396"/>
    <lineage>
        <taxon>Bacteria</taxon>
        <taxon>Bacillati</taxon>
        <taxon>Bacillota</taxon>
        <taxon>Bacilli</taxon>
        <taxon>Bacillales</taxon>
        <taxon>Bacillaceae</taxon>
        <taxon>Bacillus</taxon>
        <taxon>Bacillus cereus group</taxon>
    </lineage>
</organism>
<dbReference type="FunFam" id="1.10.10.10:FF:000001">
    <property type="entry name" value="LysR family transcriptional regulator"/>
    <property type="match status" value="1"/>
</dbReference>
<evidence type="ECO:0000256" key="4">
    <source>
        <dbReference type="ARBA" id="ARBA00023125"/>
    </source>
</evidence>
<evidence type="ECO:0000259" key="6">
    <source>
        <dbReference type="PROSITE" id="PS50931"/>
    </source>
</evidence>
<evidence type="ECO:0000313" key="7">
    <source>
        <dbReference type="EMBL" id="PGS63644.1"/>
    </source>
</evidence>
<protein>
    <recommendedName>
        <fullName evidence="2">HTH-type transcriptional regulator CzcR</fullName>
    </recommendedName>
</protein>
<dbReference type="PANTHER" id="PTHR30126:SF40">
    <property type="entry name" value="HTH-TYPE TRANSCRIPTIONAL REGULATOR GLTR"/>
    <property type="match status" value="1"/>
</dbReference>
<dbReference type="Pfam" id="PF00126">
    <property type="entry name" value="HTH_1"/>
    <property type="match status" value="1"/>
</dbReference>
<keyword evidence="4" id="KW-0238">DNA-binding</keyword>
<keyword evidence="3" id="KW-0805">Transcription regulation</keyword>
<dbReference type="PRINTS" id="PR00039">
    <property type="entry name" value="HTHLYSR"/>
</dbReference>
<name>A0A9X7GSU0_BACCE</name>
<accession>A0A9X7GSU0</accession>
<keyword evidence="5" id="KW-0804">Transcription</keyword>
<dbReference type="Gene3D" id="3.40.190.290">
    <property type="match status" value="1"/>
</dbReference>
<dbReference type="GO" id="GO:0000976">
    <property type="term" value="F:transcription cis-regulatory region binding"/>
    <property type="evidence" value="ECO:0007669"/>
    <property type="project" value="TreeGrafter"/>
</dbReference>
<comment type="caution">
    <text evidence="7">The sequence shown here is derived from an EMBL/GenBank/DDBJ whole genome shotgun (WGS) entry which is preliminary data.</text>
</comment>
<evidence type="ECO:0000256" key="2">
    <source>
        <dbReference type="ARBA" id="ARBA00018718"/>
    </source>
</evidence>
<dbReference type="AlphaFoldDB" id="A0A9X7GSU0"/>
<dbReference type="RefSeq" id="WP_098783779.1">
    <property type="nucleotide sequence ID" value="NZ_NULI01000293.1"/>
</dbReference>
<dbReference type="PROSITE" id="PS50931">
    <property type="entry name" value="HTH_LYSR"/>
    <property type="match status" value="1"/>
</dbReference>
<evidence type="ECO:0000256" key="3">
    <source>
        <dbReference type="ARBA" id="ARBA00023015"/>
    </source>
</evidence>
<dbReference type="Pfam" id="PF03466">
    <property type="entry name" value="LysR_substrate"/>
    <property type="match status" value="1"/>
</dbReference>
<dbReference type="InterPro" id="IPR000847">
    <property type="entry name" value="LysR_HTH_N"/>
</dbReference>
<dbReference type="InterPro" id="IPR005119">
    <property type="entry name" value="LysR_subst-bd"/>
</dbReference>
<dbReference type="InterPro" id="IPR036390">
    <property type="entry name" value="WH_DNA-bd_sf"/>
</dbReference>
<evidence type="ECO:0000313" key="8">
    <source>
        <dbReference type="Proteomes" id="UP000224203"/>
    </source>
</evidence>
<sequence length="287" mass="32949">MEIRDLKIFQTVANTKSITDAAKKLNYVQSNVTARIQQLEKELSISLFHRHKRGIILTNEGQRFLQKVNLLLVEFEEIRTMFLNNTEPTGTLNIGTVDTAHPLPMILATYHKKYPQVQLSLKTDVTKNLLMDVIEYRLDGAFVTGPIQHPLLKQYVVSTKKLVLVSNRSHFTTNDLINQNFLVFNTGCGYRAVLEKWLKDENIINNKFMEFNMLEMILHSVALGLGLAILPESSLTFFSNIGNIYCHEIPEQYGRITTVFIRNNKITLSQPTKSFLETVQLFQPDFL</sequence>
<comment type="similarity">
    <text evidence="1">Belongs to the LysR transcriptional regulatory family.</text>
</comment>
<dbReference type="SUPFAM" id="SSF46785">
    <property type="entry name" value="Winged helix' DNA-binding domain"/>
    <property type="match status" value="1"/>
</dbReference>
<dbReference type="Gene3D" id="1.10.10.10">
    <property type="entry name" value="Winged helix-like DNA-binding domain superfamily/Winged helix DNA-binding domain"/>
    <property type="match status" value="1"/>
</dbReference>
<proteinExistence type="inferred from homology"/>
<dbReference type="EMBL" id="NULI01000293">
    <property type="protein sequence ID" value="PGS63644.1"/>
    <property type="molecule type" value="Genomic_DNA"/>
</dbReference>
<dbReference type="GO" id="GO:0003700">
    <property type="term" value="F:DNA-binding transcription factor activity"/>
    <property type="evidence" value="ECO:0007669"/>
    <property type="project" value="InterPro"/>
</dbReference>
<dbReference type="SUPFAM" id="SSF53850">
    <property type="entry name" value="Periplasmic binding protein-like II"/>
    <property type="match status" value="1"/>
</dbReference>
<dbReference type="Proteomes" id="UP000224203">
    <property type="component" value="Unassembled WGS sequence"/>
</dbReference>
<feature type="domain" description="HTH lysR-type" evidence="6">
    <location>
        <begin position="1"/>
        <end position="58"/>
    </location>
</feature>
<gene>
    <name evidence="7" type="ORF">COC69_31335</name>
</gene>
<dbReference type="PANTHER" id="PTHR30126">
    <property type="entry name" value="HTH-TYPE TRANSCRIPTIONAL REGULATOR"/>
    <property type="match status" value="1"/>
</dbReference>
<dbReference type="InterPro" id="IPR036388">
    <property type="entry name" value="WH-like_DNA-bd_sf"/>
</dbReference>
<evidence type="ECO:0000256" key="1">
    <source>
        <dbReference type="ARBA" id="ARBA00009437"/>
    </source>
</evidence>
<reference evidence="7 8" key="1">
    <citation type="submission" date="2017-09" db="EMBL/GenBank/DDBJ databases">
        <title>Large-scale bioinformatics analysis of Bacillus genomes uncovers conserved roles of natural products in bacterial physiology.</title>
        <authorList>
            <consortium name="Agbiome Team Llc"/>
            <person name="Bleich R.M."/>
            <person name="Grubbs K.J."/>
            <person name="Santa Maria K.C."/>
            <person name="Allen S.E."/>
            <person name="Farag S."/>
            <person name="Shank E.A."/>
            <person name="Bowers A."/>
        </authorList>
    </citation>
    <scope>NUCLEOTIDE SEQUENCE [LARGE SCALE GENOMIC DNA]</scope>
    <source>
        <strain evidence="7 8">AFS041711</strain>
    </source>
</reference>
<evidence type="ECO:0000256" key="5">
    <source>
        <dbReference type="ARBA" id="ARBA00023163"/>
    </source>
</evidence>